<keyword evidence="3" id="KW-0464">Manganese</keyword>
<comment type="caution">
    <text evidence="5">The sequence shown here is derived from an EMBL/GenBank/DDBJ whole genome shotgun (WGS) entry which is preliminary data.</text>
</comment>
<reference evidence="5 6" key="1">
    <citation type="journal article" date="2016" name="Front. Microbiol.">
        <title>Comparative Genomics Analysis of Streptomyces Species Reveals Their Adaptation to the Marine Environment and Their Diversity at the Genomic Level.</title>
        <authorList>
            <person name="Tian X."/>
            <person name="Zhang Z."/>
            <person name="Yang T."/>
            <person name="Chen M."/>
            <person name="Li J."/>
            <person name="Chen F."/>
            <person name="Yang J."/>
            <person name="Li W."/>
            <person name="Zhang B."/>
            <person name="Zhang Z."/>
            <person name="Wu J."/>
            <person name="Zhang C."/>
            <person name="Long L."/>
            <person name="Xiao J."/>
        </authorList>
    </citation>
    <scope>NUCLEOTIDE SEQUENCE [LARGE SCALE GENOMIC DNA]</scope>
    <source>
        <strain evidence="5 6">SCSIO M10372</strain>
    </source>
</reference>
<feature type="binding site" evidence="3">
    <location>
        <position position="106"/>
    </location>
    <ligand>
        <name>phosphoenolpyruvate</name>
        <dbReference type="ChEBI" id="CHEBI:58702"/>
    </ligand>
</feature>
<evidence type="ECO:0000256" key="3">
    <source>
        <dbReference type="PIRSR" id="PIRSR602480-1"/>
    </source>
</evidence>
<feature type="binding site" evidence="3">
    <location>
        <position position="242"/>
    </location>
    <ligand>
        <name>phosphoenolpyruvate</name>
        <dbReference type="ChEBI" id="CHEBI:58702"/>
    </ligand>
</feature>
<keyword evidence="3" id="KW-0170">Cobalt</keyword>
<proteinExistence type="inferred from homology"/>
<feature type="binding site" evidence="3">
    <location>
        <position position="305"/>
    </location>
    <ligand>
        <name>Mn(2+)</name>
        <dbReference type="ChEBI" id="CHEBI:29035"/>
    </ligand>
</feature>
<dbReference type="Gene3D" id="3.20.20.70">
    <property type="entry name" value="Aldolase class I"/>
    <property type="match status" value="1"/>
</dbReference>
<keyword evidence="4" id="KW-0028">Amino-acid biosynthesis</keyword>
<keyword evidence="6" id="KW-1185">Reference proteome</keyword>
<keyword evidence="4" id="KW-0057">Aromatic amino acid biosynthesis</keyword>
<feature type="binding site" evidence="3">
    <location>
        <position position="375"/>
    </location>
    <ligand>
        <name>Mn(2+)</name>
        <dbReference type="ChEBI" id="CHEBI:29035"/>
    </ligand>
</feature>
<keyword evidence="2 4" id="KW-0808">Transferase</keyword>
<feature type="binding site" evidence="3">
    <location>
        <begin position="219"/>
        <end position="220"/>
    </location>
    <ligand>
        <name>phosphoenolpyruvate</name>
        <dbReference type="ChEBI" id="CHEBI:58702"/>
    </ligand>
</feature>
<dbReference type="GO" id="GO:0009423">
    <property type="term" value="P:chorismate biosynthetic process"/>
    <property type="evidence" value="ECO:0007669"/>
    <property type="project" value="UniProtKB-UniPathway"/>
</dbReference>
<dbReference type="UniPathway" id="UPA00053">
    <property type="reaction ID" value="UER00084"/>
</dbReference>
<dbReference type="InterPro" id="IPR002480">
    <property type="entry name" value="DAHP_synth_2"/>
</dbReference>
<dbReference type="Proteomes" id="UP000175971">
    <property type="component" value="Unassembled WGS sequence"/>
</dbReference>
<dbReference type="GO" id="GO:0009073">
    <property type="term" value="P:aromatic amino acid family biosynthetic process"/>
    <property type="evidence" value="ECO:0007669"/>
    <property type="project" value="UniProtKB-KW"/>
</dbReference>
<gene>
    <name evidence="5" type="ORF">AN221_35020</name>
</gene>
<feature type="binding site" evidence="3">
    <location>
        <position position="67"/>
    </location>
    <ligand>
        <name>Mn(2+)</name>
        <dbReference type="ChEBI" id="CHEBI:29035"/>
    </ligand>
</feature>
<protein>
    <recommendedName>
        <fullName evidence="4">Phospho-2-dehydro-3-deoxyheptonate aldolase</fullName>
        <ecNumber evidence="4">2.5.1.54</ecNumber>
    </recommendedName>
</protein>
<dbReference type="EC" id="2.5.1.54" evidence="4"/>
<comment type="pathway">
    <text evidence="4">Metabolic intermediate biosynthesis; chorismate biosynthesis; chorismate from D-erythrose 4-phosphate and phosphoenolpyruvate: step 1/7.</text>
</comment>
<dbReference type="GO" id="GO:0008652">
    <property type="term" value="P:amino acid biosynthetic process"/>
    <property type="evidence" value="ECO:0007669"/>
    <property type="project" value="UniProtKB-KW"/>
</dbReference>
<evidence type="ECO:0000256" key="1">
    <source>
        <dbReference type="ARBA" id="ARBA00008911"/>
    </source>
</evidence>
<evidence type="ECO:0000313" key="6">
    <source>
        <dbReference type="Proteomes" id="UP000175971"/>
    </source>
</evidence>
<keyword evidence="3" id="KW-0104">Cadmium</keyword>
<dbReference type="InterPro" id="IPR013785">
    <property type="entry name" value="Aldolase_TIM"/>
</dbReference>
<evidence type="ECO:0000256" key="4">
    <source>
        <dbReference type="RuleBase" id="RU363071"/>
    </source>
</evidence>
<dbReference type="RefSeq" id="WP_070204240.1">
    <property type="nucleotide sequence ID" value="NZ_LJGZ01000105.1"/>
</dbReference>
<evidence type="ECO:0000256" key="2">
    <source>
        <dbReference type="ARBA" id="ARBA00022679"/>
    </source>
</evidence>
<dbReference type="GO" id="GO:0003849">
    <property type="term" value="F:3-deoxy-7-phosphoheptulonate synthase activity"/>
    <property type="evidence" value="ECO:0007669"/>
    <property type="project" value="UniProtKB-EC"/>
</dbReference>
<comment type="similarity">
    <text evidence="1 4">Belongs to the class-II DAHP synthase family.</text>
</comment>
<feature type="binding site" evidence="3">
    <location>
        <position position="347"/>
    </location>
    <ligand>
        <name>Mn(2+)</name>
        <dbReference type="ChEBI" id="CHEBI:29035"/>
    </ligand>
</feature>
<organism evidence="5 6">
    <name type="scientific">Streptomyces nanshensis</name>
    <dbReference type="NCBI Taxonomy" id="518642"/>
    <lineage>
        <taxon>Bacteria</taxon>
        <taxon>Bacillati</taxon>
        <taxon>Actinomycetota</taxon>
        <taxon>Actinomycetes</taxon>
        <taxon>Kitasatosporales</taxon>
        <taxon>Streptomycetaceae</taxon>
        <taxon>Streptomyces</taxon>
    </lineage>
</organism>
<dbReference type="PANTHER" id="PTHR21337:SF0">
    <property type="entry name" value="PHOSPHO-2-DEHYDRO-3-DEOXYHEPTONATE ALDOLASE"/>
    <property type="match status" value="1"/>
</dbReference>
<comment type="cofactor">
    <cofactor evidence="3">
        <name>Mn(2+)</name>
        <dbReference type="ChEBI" id="CHEBI:29035"/>
    </cofactor>
    <cofactor evidence="3">
        <name>Co(2+)</name>
        <dbReference type="ChEBI" id="CHEBI:48828"/>
    </cofactor>
    <cofactor evidence="3">
        <name>Cd(2+)</name>
        <dbReference type="ChEBI" id="CHEBI:48775"/>
    </cofactor>
    <text evidence="3">Binds 1 divalent cation per subunit. The enzyme is active with manganese, cobalt or cadmium ions.</text>
</comment>
<accession>A0A1E7LIL9</accession>
<dbReference type="OrthoDB" id="9766852at2"/>
<dbReference type="SUPFAM" id="SSF51569">
    <property type="entry name" value="Aldolase"/>
    <property type="match status" value="1"/>
</dbReference>
<dbReference type="EMBL" id="LJGZ01000105">
    <property type="protein sequence ID" value="OEV16018.1"/>
    <property type="molecule type" value="Genomic_DNA"/>
</dbReference>
<comment type="catalytic activity">
    <reaction evidence="4">
        <text>D-erythrose 4-phosphate + phosphoenolpyruvate + H2O = 7-phospho-2-dehydro-3-deoxy-D-arabino-heptonate + phosphate</text>
        <dbReference type="Rhea" id="RHEA:14717"/>
        <dbReference type="ChEBI" id="CHEBI:15377"/>
        <dbReference type="ChEBI" id="CHEBI:16897"/>
        <dbReference type="ChEBI" id="CHEBI:43474"/>
        <dbReference type="ChEBI" id="CHEBI:58394"/>
        <dbReference type="ChEBI" id="CHEBI:58702"/>
        <dbReference type="EC" id="2.5.1.54"/>
    </reaction>
</comment>
<sequence>MDNVVSEIRLRPALQQPEWPDAEHLENVRRELSGRRALVRYEDVQALRSVLAQVARGEAQVVQAGDCAEDPMESSAGYVARKAAVLDLMAGAMKLASHRPVVRIGRIAGQFAKPRSNPTERVNGVELPVYRGHMVNSPEPAPKGRIPDPARLLTGYEAADEMMGHLGWDGTPREQARAIDPLVWTSHEALLLDYELPMLRRDGSGALWLSSTHLPWIGERTRSLDGAHVELFSSIANPVACKVGPSMTVSDLLALCERLDPTRSPGRLTLISRMGADTVGERLPALVAAVREAGHPVSWLCDPMHGNTVTTPEGLKTRYLDHVEREVRGFLTAVRCAGGIAGGVHLETTPDDVTECVRNEARAHQVGEKYTSFCDPRLTASQAVSVIAAWRG</sequence>
<name>A0A1E7LIL9_9ACTN</name>
<feature type="binding site" evidence="3">
    <location>
        <position position="273"/>
    </location>
    <ligand>
        <name>phosphoenolpyruvate</name>
        <dbReference type="ChEBI" id="CHEBI:58702"/>
    </ligand>
</feature>
<dbReference type="AlphaFoldDB" id="A0A1E7LIL9"/>
<dbReference type="Pfam" id="PF01474">
    <property type="entry name" value="DAHP_synth_2"/>
    <property type="match status" value="2"/>
</dbReference>
<dbReference type="PATRIC" id="fig|518642.7.peg.4194"/>
<evidence type="ECO:0000313" key="5">
    <source>
        <dbReference type="EMBL" id="OEV16018.1"/>
    </source>
</evidence>
<dbReference type="PANTHER" id="PTHR21337">
    <property type="entry name" value="PHOSPHO-2-DEHYDRO-3-DEOXYHEPTONATE ALDOLASE 1, 2"/>
    <property type="match status" value="1"/>
</dbReference>